<keyword evidence="2" id="KW-1185">Reference proteome</keyword>
<dbReference type="RefSeq" id="YP_009965159.1">
    <property type="nucleotide sequence ID" value="NC_051739.1"/>
</dbReference>
<gene>
    <name evidence="1" type="primary">36</name>
    <name evidence="1" type="ORF">SEA_PURKY_36</name>
</gene>
<dbReference type="GeneID" id="60336882"/>
<proteinExistence type="predicted"/>
<accession>A0A514TWR0</accession>
<dbReference type="KEGG" id="vg:60336882"/>
<dbReference type="EMBL" id="MN096355">
    <property type="protein sequence ID" value="QDK01141.1"/>
    <property type="molecule type" value="Genomic_DNA"/>
</dbReference>
<protein>
    <submittedName>
        <fullName evidence="1">Excise</fullName>
    </submittedName>
</protein>
<dbReference type="Proteomes" id="UP000320930">
    <property type="component" value="Segment"/>
</dbReference>
<organism evidence="1 2">
    <name type="scientific">Mycobacterium phage Purky</name>
    <dbReference type="NCBI Taxonomy" id="2593351"/>
    <lineage>
        <taxon>Viruses</taxon>
        <taxon>Duplodnaviria</taxon>
        <taxon>Heunggongvirae</taxon>
        <taxon>Uroviricota</taxon>
        <taxon>Caudoviricetes</taxon>
        <taxon>Pclasvirinae</taxon>
        <taxon>Purkyvirus</taxon>
        <taxon>Purkyvirus purky</taxon>
    </lineage>
</organism>
<sequence length="67" mass="7529">MPFWVLTVNAVVRYLSVTEFAERAGLSRNTVKAYSQIPGRIPEPDAVIGRVKGWLPETVDAWISRRG</sequence>
<evidence type="ECO:0000313" key="2">
    <source>
        <dbReference type="Proteomes" id="UP000320930"/>
    </source>
</evidence>
<name>A0A514TWR0_9CAUD</name>
<evidence type="ECO:0000313" key="1">
    <source>
        <dbReference type="EMBL" id="QDK01141.1"/>
    </source>
</evidence>
<reference evidence="1 2" key="1">
    <citation type="submission" date="2019-06" db="EMBL/GenBank/DDBJ databases">
        <authorList>
            <person name="English H.B."/>
            <person name="Hanline L.C."/>
            <person name="Salsman M.A."/>
            <person name="Wilgus G.V."/>
            <person name="Purks T."/>
            <person name="Korey C.A."/>
            <person name="Delesalle V.A."/>
            <person name="Garlena R.A."/>
            <person name="Russell D.A."/>
            <person name="Pope W.H."/>
            <person name="Jacobs-Sera D."/>
            <person name="Hatfull G.F."/>
        </authorList>
    </citation>
    <scope>NUCLEOTIDE SEQUENCE [LARGE SCALE GENOMIC DNA]</scope>
</reference>